<evidence type="ECO:0000256" key="4">
    <source>
        <dbReference type="ARBA" id="ARBA00022695"/>
    </source>
</evidence>
<name>A0AAP4U193_9GAMM</name>
<dbReference type="Gene3D" id="3.90.580.10">
    <property type="entry name" value="Zinc finger, CHC2-type domain"/>
    <property type="match status" value="1"/>
</dbReference>
<evidence type="ECO:0000256" key="9">
    <source>
        <dbReference type="ARBA" id="ARBA00022842"/>
    </source>
</evidence>
<accession>A0AAP4U193</accession>
<dbReference type="InterPro" id="IPR013264">
    <property type="entry name" value="DNAG_N"/>
</dbReference>
<proteinExistence type="inferred from homology"/>
<evidence type="ECO:0000256" key="2">
    <source>
        <dbReference type="ARBA" id="ARBA00022515"/>
    </source>
</evidence>
<dbReference type="Gene3D" id="1.10.860.10">
    <property type="entry name" value="DNAb Helicase, Chain A"/>
    <property type="match status" value="1"/>
</dbReference>
<dbReference type="HAMAP" id="MF_00974">
    <property type="entry name" value="DNA_primase_DnaG"/>
    <property type="match status" value="1"/>
</dbReference>
<dbReference type="InterPro" id="IPR030846">
    <property type="entry name" value="DnaG_bac"/>
</dbReference>
<feature type="compositionally biased region" description="Polar residues" evidence="14">
    <location>
        <begin position="474"/>
        <end position="497"/>
    </location>
</feature>
<dbReference type="Gene3D" id="3.90.980.10">
    <property type="entry name" value="DNA primase, catalytic core, N-terminal domain"/>
    <property type="match status" value="1"/>
</dbReference>
<comment type="function">
    <text evidence="12">RNA polymerase that catalyzes the synthesis of short RNA molecules used as primers for DNA polymerase during DNA replication.</text>
</comment>
<dbReference type="Gene3D" id="3.40.1360.10">
    <property type="match status" value="1"/>
</dbReference>
<feature type="domain" description="Toprim" evidence="15">
    <location>
        <begin position="266"/>
        <end position="348"/>
    </location>
</feature>
<dbReference type="EMBL" id="JAUORK010000021">
    <property type="protein sequence ID" value="MDO6673212.1"/>
    <property type="molecule type" value="Genomic_DNA"/>
</dbReference>
<dbReference type="Proteomes" id="UP001170481">
    <property type="component" value="Unassembled WGS sequence"/>
</dbReference>
<keyword evidence="7 12" id="KW-0863">Zinc-finger</keyword>
<dbReference type="SUPFAM" id="SSF117023">
    <property type="entry name" value="DNA primase DnaG, C-terminal domain"/>
    <property type="match status" value="1"/>
</dbReference>
<dbReference type="Pfam" id="PF10410">
    <property type="entry name" value="DnaB_bind"/>
    <property type="match status" value="1"/>
</dbReference>
<dbReference type="RefSeq" id="WP_279840092.1">
    <property type="nucleotide sequence ID" value="NZ_JAUORK010000021.1"/>
</dbReference>
<evidence type="ECO:0000256" key="8">
    <source>
        <dbReference type="ARBA" id="ARBA00022833"/>
    </source>
</evidence>
<keyword evidence="10 12" id="KW-0238">DNA-binding</keyword>
<organism evidence="16 17">
    <name type="scientific">Cobetia amphilecti</name>
    <dbReference type="NCBI Taxonomy" id="1055104"/>
    <lineage>
        <taxon>Bacteria</taxon>
        <taxon>Pseudomonadati</taxon>
        <taxon>Pseudomonadota</taxon>
        <taxon>Gammaproteobacteria</taxon>
        <taxon>Oceanospirillales</taxon>
        <taxon>Halomonadaceae</taxon>
        <taxon>Cobetia</taxon>
    </lineage>
</organism>
<gene>
    <name evidence="12 16" type="primary">dnaG</name>
    <name evidence="16" type="ORF">Q4535_13940</name>
</gene>
<feature type="zinc finger region" description="CHC2-type" evidence="12 13">
    <location>
        <begin position="40"/>
        <end position="64"/>
    </location>
</feature>
<dbReference type="PANTHER" id="PTHR30313:SF2">
    <property type="entry name" value="DNA PRIMASE"/>
    <property type="match status" value="1"/>
</dbReference>
<dbReference type="AlphaFoldDB" id="A0AAP4U193"/>
<reference evidence="16" key="1">
    <citation type="submission" date="2023-07" db="EMBL/GenBank/DDBJ databases">
        <title>Genome content predicts the carbon catabolic preferences of heterotrophic bacteria.</title>
        <authorList>
            <person name="Gralka M."/>
        </authorList>
    </citation>
    <scope>NUCLEOTIDE SEQUENCE</scope>
    <source>
        <strain evidence="16">C2R13</strain>
    </source>
</reference>
<dbReference type="InterPro" id="IPR036977">
    <property type="entry name" value="DNA_primase_Znf_CHC2"/>
</dbReference>
<feature type="region of interest" description="Disordered" evidence="14">
    <location>
        <begin position="510"/>
        <end position="551"/>
    </location>
</feature>
<evidence type="ECO:0000259" key="15">
    <source>
        <dbReference type="PROSITE" id="PS50880"/>
    </source>
</evidence>
<evidence type="ECO:0000256" key="10">
    <source>
        <dbReference type="ARBA" id="ARBA00023125"/>
    </source>
</evidence>
<evidence type="ECO:0000313" key="16">
    <source>
        <dbReference type="EMBL" id="MDO6673212.1"/>
    </source>
</evidence>
<dbReference type="Pfam" id="PF08275">
    <property type="entry name" value="DNAG_N"/>
    <property type="match status" value="1"/>
</dbReference>
<keyword evidence="9" id="KW-0460">Magnesium</keyword>
<dbReference type="SMART" id="SM00400">
    <property type="entry name" value="ZnF_CHCC"/>
    <property type="match status" value="1"/>
</dbReference>
<dbReference type="InterPro" id="IPR002694">
    <property type="entry name" value="Znf_CHC2"/>
</dbReference>
<feature type="region of interest" description="Disordered" evidence="14">
    <location>
        <begin position="446"/>
        <end position="498"/>
    </location>
</feature>
<dbReference type="InterPro" id="IPR006295">
    <property type="entry name" value="DNA_primase_DnaG"/>
</dbReference>
<dbReference type="FunFam" id="3.90.980.10:FF:000001">
    <property type="entry name" value="DNA primase"/>
    <property type="match status" value="1"/>
</dbReference>
<evidence type="ECO:0000256" key="3">
    <source>
        <dbReference type="ARBA" id="ARBA00022679"/>
    </source>
</evidence>
<dbReference type="GO" id="GO:0000428">
    <property type="term" value="C:DNA-directed RNA polymerase complex"/>
    <property type="evidence" value="ECO:0007669"/>
    <property type="project" value="UniProtKB-KW"/>
</dbReference>
<evidence type="ECO:0000256" key="1">
    <source>
        <dbReference type="ARBA" id="ARBA00022478"/>
    </source>
</evidence>
<comment type="cofactor">
    <cofactor evidence="12 13">
        <name>Zn(2+)</name>
        <dbReference type="ChEBI" id="CHEBI:29105"/>
    </cofactor>
    <text evidence="12 13">Binds 1 zinc ion per monomer.</text>
</comment>
<keyword evidence="2 12" id="KW-0639">Primosome</keyword>
<dbReference type="Pfam" id="PF08278">
    <property type="entry name" value="DnaG_DnaB_bind"/>
    <property type="match status" value="1"/>
</dbReference>
<dbReference type="EC" id="2.7.7.101" evidence="12"/>
<dbReference type="GO" id="GO:0003677">
    <property type="term" value="F:DNA binding"/>
    <property type="evidence" value="ECO:0007669"/>
    <property type="project" value="UniProtKB-KW"/>
</dbReference>
<comment type="similarity">
    <text evidence="12">Belongs to the DnaG primase family.</text>
</comment>
<keyword evidence="3 12" id="KW-0808">Transferase</keyword>
<dbReference type="InterPro" id="IPR050219">
    <property type="entry name" value="DnaG_primase"/>
</dbReference>
<dbReference type="GO" id="GO:0006269">
    <property type="term" value="P:DNA replication, synthesis of primer"/>
    <property type="evidence" value="ECO:0007669"/>
    <property type="project" value="UniProtKB-UniRule"/>
</dbReference>
<keyword evidence="8 12" id="KW-0862">Zinc</keyword>
<dbReference type="PANTHER" id="PTHR30313">
    <property type="entry name" value="DNA PRIMASE"/>
    <property type="match status" value="1"/>
</dbReference>
<evidence type="ECO:0000313" key="17">
    <source>
        <dbReference type="Proteomes" id="UP001170481"/>
    </source>
</evidence>
<dbReference type="InterPro" id="IPR019475">
    <property type="entry name" value="DNA_primase_DnaB-bd"/>
</dbReference>
<dbReference type="PIRSF" id="PIRSF002811">
    <property type="entry name" value="DnaG"/>
    <property type="match status" value="1"/>
</dbReference>
<evidence type="ECO:0000256" key="6">
    <source>
        <dbReference type="ARBA" id="ARBA00022723"/>
    </source>
</evidence>
<dbReference type="FunFam" id="3.90.580.10:FF:000001">
    <property type="entry name" value="DNA primase"/>
    <property type="match status" value="1"/>
</dbReference>
<keyword evidence="5 12" id="KW-0235">DNA replication</keyword>
<dbReference type="InterPro" id="IPR016136">
    <property type="entry name" value="DNA_helicase_N/primase_C"/>
</dbReference>
<dbReference type="InterPro" id="IPR013173">
    <property type="entry name" value="DNA_primase_DnaG_DnaB-bd_dom"/>
</dbReference>
<keyword evidence="4 12" id="KW-0548">Nucleotidyltransferase</keyword>
<dbReference type="InterPro" id="IPR037068">
    <property type="entry name" value="DNA_primase_core_N_sf"/>
</dbReference>
<evidence type="ECO:0000256" key="7">
    <source>
        <dbReference type="ARBA" id="ARBA00022771"/>
    </source>
</evidence>
<comment type="domain">
    <text evidence="12">Contains an N-terminal zinc-binding domain, a central core domain that contains the primase activity, and a C-terminal DnaB-binding domain.</text>
</comment>
<dbReference type="FunFam" id="3.40.1360.10:FF:000002">
    <property type="entry name" value="DNA primase"/>
    <property type="match status" value="1"/>
</dbReference>
<keyword evidence="11 12" id="KW-0804">Transcription</keyword>
<dbReference type="CDD" id="cd03364">
    <property type="entry name" value="TOPRIM_DnaG_primases"/>
    <property type="match status" value="1"/>
</dbReference>
<dbReference type="Gene3D" id="1.20.50.20">
    <property type="entry name" value="DnaG, RNA polymerase domain, helical bundle"/>
    <property type="match status" value="1"/>
</dbReference>
<feature type="region of interest" description="Disordered" evidence="14">
    <location>
        <begin position="97"/>
        <end position="120"/>
    </location>
</feature>
<dbReference type="SMART" id="SM00493">
    <property type="entry name" value="TOPRIM"/>
    <property type="match status" value="1"/>
</dbReference>
<evidence type="ECO:0000256" key="12">
    <source>
        <dbReference type="HAMAP-Rule" id="MF_00974"/>
    </source>
</evidence>
<evidence type="ECO:0000256" key="5">
    <source>
        <dbReference type="ARBA" id="ARBA00022705"/>
    </source>
</evidence>
<dbReference type="InterPro" id="IPR034151">
    <property type="entry name" value="TOPRIM_DnaG_bac"/>
</dbReference>
<dbReference type="Pfam" id="PF01807">
    <property type="entry name" value="Zn_ribbon_DnaG"/>
    <property type="match status" value="1"/>
</dbReference>
<dbReference type="GO" id="GO:0005737">
    <property type="term" value="C:cytoplasm"/>
    <property type="evidence" value="ECO:0007669"/>
    <property type="project" value="TreeGrafter"/>
</dbReference>
<evidence type="ECO:0000256" key="13">
    <source>
        <dbReference type="PIRSR" id="PIRSR002811-1"/>
    </source>
</evidence>
<dbReference type="GO" id="GO:1990077">
    <property type="term" value="C:primosome complex"/>
    <property type="evidence" value="ECO:0007669"/>
    <property type="project" value="UniProtKB-KW"/>
</dbReference>
<dbReference type="NCBIfam" id="TIGR01391">
    <property type="entry name" value="dnaG"/>
    <property type="match status" value="1"/>
</dbReference>
<evidence type="ECO:0000256" key="14">
    <source>
        <dbReference type="SAM" id="MobiDB-lite"/>
    </source>
</evidence>
<sequence length="698" mass="78882">MAGLIPQGFIDDLLARTDVVEVVGERVQLKKAGKSYVGLCPFHQENSPSFNVIPDKQFYHCFGCGASGSALKFLMEFDRLPFPEAVEQLASRLALEVPREGGNQSPHERRERQRREQAREEGVNLLEAAADFYRQRLTEPAAQPAREYLEGRGLSREVMRDFGIGFAPEGWEHLKHHLSKLGVSEDVQIEYGLLIHHEESGRRYDRFRDRVMFPIRDWKGRTIAFGGRVMGDAKPKYLNSPETPVFHKGRELYGLFEAREANRKLERMLIVEGYMDVVALAQYGIRNACATLGTATSEEHLKRLYRLVDEVVFCFDGDKAGRQAARRALETVLEVMIDGRQARFLFLPEGEDPDSLVRSEGQEAFEKRVTCASGLSEFLFEQAAEGRDLKRMEQLERFVTQALEWISRVPEGVLRSLLLKELERRSGLERERLDAMLVERAAAREAQQARLRQHQQLRQHPQQQQRSQPQQRQPGATHSTPRSASAASPQDGATLSDAQDEWSSLEAMADAGFGDSEPDGWQPDDWQSHGEMPAGQGAQAARATPARSQKRTSVSMLTRLLHLLVHEPQLVAELPDSNEWIEGAGEPADSEDAQLLNDVVRLLKAGQYRSPQVLLAHFLGTAQGPRLEQLAARELLIPRDVRSEELKGLVEHCQHQQARTTPEAEYQALLAKEKRGEKLSAEEKQRLMALLMELATRR</sequence>
<dbReference type="SUPFAM" id="SSF56731">
    <property type="entry name" value="DNA primase core"/>
    <property type="match status" value="1"/>
</dbReference>
<feature type="compositionally biased region" description="Basic and acidic residues" evidence="14">
    <location>
        <begin position="106"/>
        <end position="120"/>
    </location>
</feature>
<keyword evidence="6 12" id="KW-0479">Metal-binding</keyword>
<dbReference type="Pfam" id="PF13155">
    <property type="entry name" value="Toprim_2"/>
    <property type="match status" value="1"/>
</dbReference>
<protein>
    <recommendedName>
        <fullName evidence="12">DNA primase</fullName>
        <ecNumber evidence="12">2.7.7.101</ecNumber>
    </recommendedName>
</protein>
<dbReference type="SUPFAM" id="SSF57783">
    <property type="entry name" value="Zinc beta-ribbon"/>
    <property type="match status" value="1"/>
</dbReference>
<comment type="subunit">
    <text evidence="12">Monomer. Interacts with DnaB.</text>
</comment>
<comment type="catalytic activity">
    <reaction evidence="12">
        <text>ssDNA + n NTP = ssDNA/pppN(pN)n-1 hybrid + (n-1) diphosphate.</text>
        <dbReference type="EC" id="2.7.7.101"/>
    </reaction>
</comment>
<dbReference type="GO" id="GO:0003899">
    <property type="term" value="F:DNA-directed RNA polymerase activity"/>
    <property type="evidence" value="ECO:0007669"/>
    <property type="project" value="UniProtKB-UniRule"/>
</dbReference>
<feature type="compositionally biased region" description="Low complexity" evidence="14">
    <location>
        <begin position="458"/>
        <end position="473"/>
    </location>
</feature>
<comment type="caution">
    <text evidence="16">The sequence shown here is derived from an EMBL/GenBank/DDBJ whole genome shotgun (WGS) entry which is preliminary data.</text>
</comment>
<dbReference type="PROSITE" id="PS50880">
    <property type="entry name" value="TOPRIM"/>
    <property type="match status" value="1"/>
</dbReference>
<dbReference type="InterPro" id="IPR006171">
    <property type="entry name" value="TOPRIM_dom"/>
</dbReference>
<dbReference type="GO" id="GO:0008270">
    <property type="term" value="F:zinc ion binding"/>
    <property type="evidence" value="ECO:0007669"/>
    <property type="project" value="UniProtKB-UniRule"/>
</dbReference>
<evidence type="ECO:0000256" key="11">
    <source>
        <dbReference type="ARBA" id="ARBA00023163"/>
    </source>
</evidence>
<keyword evidence="1 12" id="KW-0240">DNA-directed RNA polymerase</keyword>